<reference evidence="3" key="1">
    <citation type="submission" date="2012-09" db="EMBL/GenBank/DDBJ databases">
        <title>Genome sequencing and comparative transcriptomics of race 1 and race 4 of banana pathogen: Fusarium oxysporum f. sp. cubense.</title>
        <authorList>
            <person name="Fang X."/>
            <person name="Huang J."/>
        </authorList>
    </citation>
    <scope>NUCLEOTIDE SEQUENCE [LARGE SCALE GENOMIC DNA]</scope>
    <source>
        <strain evidence="3">race 1</strain>
    </source>
</reference>
<reference evidence="3" key="2">
    <citation type="journal article" date="2014" name="PLoS ONE">
        <title>Genome and Transcriptome Analysis of the Fungal Pathogen Fusarium oxysporum f. sp. cubense Causing Banana Vascular Wilt Disease.</title>
        <authorList>
            <person name="Guo L."/>
            <person name="Han L."/>
            <person name="Yang L."/>
            <person name="Zeng H."/>
            <person name="Fan D."/>
            <person name="Zhu Y."/>
            <person name="Feng Y."/>
            <person name="Wang G."/>
            <person name="Peng C."/>
            <person name="Jiang X."/>
            <person name="Zhou D."/>
            <person name="Ni P."/>
            <person name="Liang C."/>
            <person name="Liu L."/>
            <person name="Wang J."/>
            <person name="Mao C."/>
            <person name="Fang X."/>
            <person name="Peng M."/>
            <person name="Huang J."/>
        </authorList>
    </citation>
    <scope>NUCLEOTIDE SEQUENCE [LARGE SCALE GENOMIC DNA]</scope>
    <source>
        <strain evidence="3">race 1</strain>
    </source>
</reference>
<gene>
    <name evidence="2" type="ORF">FOC1_g10015178</name>
</gene>
<proteinExistence type="predicted"/>
<dbReference type="OrthoDB" id="5362512at2759"/>
<name>N4TSG0_FUSC1</name>
<dbReference type="OMA" id="RYDERAW"/>
<dbReference type="Proteomes" id="UP000016928">
    <property type="component" value="Unassembled WGS sequence"/>
</dbReference>
<evidence type="ECO:0000259" key="1">
    <source>
        <dbReference type="Pfam" id="PF06985"/>
    </source>
</evidence>
<accession>N4TSG0</accession>
<dbReference type="STRING" id="1229664.N4TSG0"/>
<evidence type="ECO:0000313" key="2">
    <source>
        <dbReference type="EMBL" id="ENH62212.1"/>
    </source>
</evidence>
<protein>
    <recommendedName>
        <fullName evidence="1">Heterokaryon incompatibility domain-containing protein</fullName>
    </recommendedName>
</protein>
<feature type="non-terminal residue" evidence="2">
    <location>
        <position position="1"/>
    </location>
</feature>
<dbReference type="HOGENOM" id="CLU_102622_2_0_1"/>
<dbReference type="VEuPathDB" id="FungiDB:FOC1_g10015178"/>
<sequence length="96" mass="10979">KNYAALSHCWGSVQPLTLNTSTAQQLYSGISIETFPRTFQNALWVTHKLNFPYLWIDSLCIIQDSNDDWVHGSTRMCDVYRNTYLTITATKSKNSS</sequence>
<dbReference type="PANTHER" id="PTHR33112:SF9">
    <property type="entry name" value="HETEROKARYON INCOMPATIBILITY DOMAIN-CONTAINING PROTEIN"/>
    <property type="match status" value="1"/>
</dbReference>
<dbReference type="EMBL" id="KB731260">
    <property type="protein sequence ID" value="ENH62212.1"/>
    <property type="molecule type" value="Genomic_DNA"/>
</dbReference>
<feature type="domain" description="Heterokaryon incompatibility" evidence="1">
    <location>
        <begin position="3"/>
        <end position="95"/>
    </location>
</feature>
<dbReference type="InterPro" id="IPR010730">
    <property type="entry name" value="HET"/>
</dbReference>
<dbReference type="Pfam" id="PF06985">
    <property type="entry name" value="HET"/>
    <property type="match status" value="1"/>
</dbReference>
<dbReference type="PANTHER" id="PTHR33112">
    <property type="entry name" value="DOMAIN PROTEIN, PUTATIVE-RELATED"/>
    <property type="match status" value="1"/>
</dbReference>
<evidence type="ECO:0000313" key="3">
    <source>
        <dbReference type="Proteomes" id="UP000016928"/>
    </source>
</evidence>
<dbReference type="AlphaFoldDB" id="N4TSG0"/>
<organism evidence="2 3">
    <name type="scientific">Fusarium oxysporum f. sp. cubense (strain race 1)</name>
    <name type="common">Panama disease fungus</name>
    <dbReference type="NCBI Taxonomy" id="1229664"/>
    <lineage>
        <taxon>Eukaryota</taxon>
        <taxon>Fungi</taxon>
        <taxon>Dikarya</taxon>
        <taxon>Ascomycota</taxon>
        <taxon>Pezizomycotina</taxon>
        <taxon>Sordariomycetes</taxon>
        <taxon>Hypocreomycetidae</taxon>
        <taxon>Hypocreales</taxon>
        <taxon>Nectriaceae</taxon>
        <taxon>Fusarium</taxon>
        <taxon>Fusarium oxysporum species complex</taxon>
    </lineage>
</organism>